<dbReference type="InterPro" id="IPR026534">
    <property type="entry name" value="PRRC1"/>
</dbReference>
<reference evidence="6 8" key="1">
    <citation type="journal article" date="2010" name="BMC Genomics">
        <title>Combination of measures distinguishes pre-miRNAs from other stem-loops in the genome of the newly sequenced Anopheles darlingi.</title>
        <authorList>
            <person name="Mendes N.D."/>
            <person name="Freitas A.T."/>
            <person name="Vasconcelos A.T."/>
            <person name="Sagot M.F."/>
        </authorList>
    </citation>
    <scope>NUCLEOTIDE SEQUENCE</scope>
</reference>
<feature type="region of interest" description="Disordered" evidence="4">
    <location>
        <begin position="1"/>
        <end position="103"/>
    </location>
</feature>
<dbReference type="EMBL" id="ADMH02001788">
    <property type="protein sequence ID" value="ETN61086.1"/>
    <property type="molecule type" value="Genomic_DNA"/>
</dbReference>
<feature type="region of interest" description="Disordered" evidence="4">
    <location>
        <begin position="460"/>
        <end position="503"/>
    </location>
</feature>
<dbReference type="Gene3D" id="3.90.950.10">
    <property type="match status" value="1"/>
</dbReference>
<evidence type="ECO:0000256" key="3">
    <source>
        <dbReference type="ARBA" id="ARBA00023034"/>
    </source>
</evidence>
<dbReference type="Pfam" id="PF01931">
    <property type="entry name" value="NTPase_I-T"/>
    <property type="match status" value="1"/>
</dbReference>
<comment type="similarity">
    <text evidence="2">Belongs to the PRRC1 family.</text>
</comment>
<gene>
    <name evidence="6" type="ORF">AND_007270</name>
</gene>
<evidence type="ECO:0000259" key="5">
    <source>
        <dbReference type="Pfam" id="PF01931"/>
    </source>
</evidence>
<name>W5JAQ9_ANODA</name>
<keyword evidence="8" id="KW-1185">Reference proteome</keyword>
<feature type="domain" description="Non-canonical purine NTP phosphatase/PRRC1" evidence="5">
    <location>
        <begin position="182"/>
        <end position="297"/>
    </location>
</feature>
<dbReference type="Proteomes" id="UP000000673">
    <property type="component" value="Unassembled WGS sequence"/>
</dbReference>
<dbReference type="GO" id="GO:0034237">
    <property type="term" value="F:protein kinase A regulatory subunit binding"/>
    <property type="evidence" value="ECO:0007669"/>
    <property type="project" value="TreeGrafter"/>
</dbReference>
<dbReference type="eggNOG" id="ENOG502QUZV">
    <property type="taxonomic scope" value="Eukaryota"/>
</dbReference>
<feature type="compositionally biased region" description="Low complexity" evidence="4">
    <location>
        <begin position="25"/>
        <end position="38"/>
    </location>
</feature>
<organism evidence="6">
    <name type="scientific">Anopheles darlingi</name>
    <name type="common">Mosquito</name>
    <dbReference type="NCBI Taxonomy" id="43151"/>
    <lineage>
        <taxon>Eukaryota</taxon>
        <taxon>Metazoa</taxon>
        <taxon>Ecdysozoa</taxon>
        <taxon>Arthropoda</taxon>
        <taxon>Hexapoda</taxon>
        <taxon>Insecta</taxon>
        <taxon>Pterygota</taxon>
        <taxon>Neoptera</taxon>
        <taxon>Endopterygota</taxon>
        <taxon>Diptera</taxon>
        <taxon>Nematocera</taxon>
        <taxon>Culicoidea</taxon>
        <taxon>Culicidae</taxon>
        <taxon>Anophelinae</taxon>
        <taxon>Anopheles</taxon>
    </lineage>
</organism>
<evidence type="ECO:0000313" key="6">
    <source>
        <dbReference type="EMBL" id="ETN61086.1"/>
    </source>
</evidence>
<dbReference type="STRING" id="43151.W5JAQ9"/>
<dbReference type="HOGENOM" id="CLU_041959_1_0_1"/>
<reference evidence="6" key="2">
    <citation type="submission" date="2010-05" db="EMBL/GenBank/DDBJ databases">
        <authorList>
            <person name="Almeida L.G."/>
            <person name="Nicolas M.F."/>
            <person name="Souza R.C."/>
            <person name="Vasconcelos A.T.R."/>
        </authorList>
    </citation>
    <scope>NUCLEOTIDE SEQUENCE</scope>
</reference>
<keyword evidence="3" id="KW-0333">Golgi apparatus</keyword>
<dbReference type="EnsemblMetazoa" id="ADAC007270-RA">
    <property type="protein sequence ID" value="ADAC007270-PA"/>
    <property type="gene ID" value="ADAC007270"/>
</dbReference>
<protein>
    <submittedName>
        <fullName evidence="6">Protein PRRC1</fullName>
    </submittedName>
</protein>
<evidence type="ECO:0000256" key="4">
    <source>
        <dbReference type="SAM" id="MobiDB-lite"/>
    </source>
</evidence>
<dbReference type="GO" id="GO:0005794">
    <property type="term" value="C:Golgi apparatus"/>
    <property type="evidence" value="ECO:0007669"/>
    <property type="project" value="UniProtKB-SubCell"/>
</dbReference>
<dbReference type="OMA" id="HTEWHRT"/>
<reference evidence="7" key="4">
    <citation type="submission" date="2015-06" db="UniProtKB">
        <authorList>
            <consortium name="EnsemblMetazoa"/>
        </authorList>
    </citation>
    <scope>IDENTIFICATION</scope>
</reference>
<feature type="compositionally biased region" description="Polar residues" evidence="4">
    <location>
        <begin position="466"/>
        <end position="478"/>
    </location>
</feature>
<reference evidence="6" key="3">
    <citation type="journal article" date="2013" name="Nucleic Acids Res.">
        <title>The genome of Anopheles darlingi, the main neotropical malaria vector.</title>
        <authorList>
            <person name="Marinotti O."/>
            <person name="Cerqueira G.C."/>
            <person name="de Almeida L.G."/>
            <person name="Ferro M.I."/>
            <person name="Loreto E.L."/>
            <person name="Zaha A."/>
            <person name="Teixeira S.M."/>
            <person name="Wespiser A.R."/>
            <person name="Almeida E Silva A."/>
            <person name="Schlindwein A.D."/>
            <person name="Pacheco A.C."/>
            <person name="Silva A.L."/>
            <person name="Graveley B.R."/>
            <person name="Walenz B.P."/>
            <person name="Lima Bde A."/>
            <person name="Ribeiro C.A."/>
            <person name="Nunes-Silva C.G."/>
            <person name="de Carvalho C.R."/>
            <person name="Soares C.M."/>
            <person name="de Menezes C.B."/>
            <person name="Matiolli C."/>
            <person name="Caffrey D."/>
            <person name="Araujo D.A."/>
            <person name="de Oliveira D.M."/>
            <person name="Golenbock D."/>
            <person name="Grisard E.C."/>
            <person name="Fantinatti-Garboggini F."/>
            <person name="de Carvalho F.M."/>
            <person name="Barcellos F.G."/>
            <person name="Prosdocimi F."/>
            <person name="May G."/>
            <person name="Azevedo Junior G.M."/>
            <person name="Guimaraes G.M."/>
            <person name="Goldman G.H."/>
            <person name="Padilha I.Q."/>
            <person name="Batista Jda S."/>
            <person name="Ferro J.A."/>
            <person name="Ribeiro J.M."/>
            <person name="Fietto J.L."/>
            <person name="Dabbas K.M."/>
            <person name="Cerdeira L."/>
            <person name="Agnez-Lima L.F."/>
            <person name="Brocchi M."/>
            <person name="de Carvalho M.O."/>
            <person name="Teixeira Mde M."/>
            <person name="Diniz Maia Mde M."/>
            <person name="Goldman M.H."/>
            <person name="Cruz Schneider M.P."/>
            <person name="Felipe M.S."/>
            <person name="Hungria M."/>
            <person name="Nicolas M.F."/>
            <person name="Pereira M."/>
            <person name="Montes M.A."/>
            <person name="Cantao M.E."/>
            <person name="Vincentz M."/>
            <person name="Rafael M.S."/>
            <person name="Silverman N."/>
            <person name="Stoco P.H."/>
            <person name="Souza R.C."/>
            <person name="Vicentini R."/>
            <person name="Gazzinelli R.T."/>
            <person name="Neves Rde O."/>
            <person name="Silva R."/>
            <person name="Astolfi-Filho S."/>
            <person name="Maciel T.E."/>
            <person name="Urmenyi T.P."/>
            <person name="Tadei W.P."/>
            <person name="Camargo E.P."/>
            <person name="de Vasconcelos A.T."/>
        </authorList>
    </citation>
    <scope>NUCLEOTIDE SEQUENCE</scope>
</reference>
<evidence type="ECO:0000256" key="1">
    <source>
        <dbReference type="ARBA" id="ARBA00004555"/>
    </source>
</evidence>
<dbReference type="InterPro" id="IPR026533">
    <property type="entry name" value="NTPase/PRRC1"/>
</dbReference>
<dbReference type="VEuPathDB" id="VectorBase:ADAC007270"/>
<evidence type="ECO:0000313" key="8">
    <source>
        <dbReference type="Proteomes" id="UP000000673"/>
    </source>
</evidence>
<dbReference type="InterPro" id="IPR029001">
    <property type="entry name" value="ITPase-like_fam"/>
</dbReference>
<accession>W5JAQ9</accession>
<dbReference type="PANTHER" id="PTHR23276:SF2">
    <property type="entry name" value="PROTEIN PRRC1"/>
    <property type="match status" value="1"/>
</dbReference>
<dbReference type="AlphaFoldDB" id="W5JAQ9"/>
<comment type="subcellular location">
    <subcellularLocation>
        <location evidence="1">Golgi apparatus</location>
    </subcellularLocation>
</comment>
<sequence length="503" mass="53920">MSEKPKRTGNILSNVSPPSDLPSFVTGNVAAGGAEVAVTPQAIRPPIADDGNTKKDETEPFIPTTFSPAIPPSKDTSQSIPAGPPTAGPVEEESSCPEPTHQFAGMILNPEPVAAALSPITQGGSALFGWMKGAVSSGGILQKVAEKAKNSVDTIVTTLDPQMREYINSGGDTEVIVASDKDDKVRPIREAFQTVFGKATVIGLPAQAPGIAAQPVGFAAGLKGAEHRINSIRAENPRVDDHLPVVAVENFLVEIFPDQWFDAGVILLFDYAKSILLKTVTQMTPIPQPVVAALQADTTDDYLLKDTGFASTVGSIMARNLNFRREILLQVTVHHGTSLAMGTGVRSGSFESFPILHCILHLIPINYMLQRADRGTYSAPMLPYGSCYAQHASAGLDVHSVKKQQDHCLGSLETPHTEWHRTYTSVSRPEMILAAAKVIATLYKQATLDYYNQLEQQKKDEMAVEASSTDSLPATASSAKMGPEDSYGGRGSWQAMKRKQDNT</sequence>
<evidence type="ECO:0000256" key="2">
    <source>
        <dbReference type="ARBA" id="ARBA00010298"/>
    </source>
</evidence>
<dbReference type="FunFam" id="3.90.950.10:FF:000017">
    <property type="entry name" value="Protein PRRC1-B"/>
    <property type="match status" value="1"/>
</dbReference>
<dbReference type="SUPFAM" id="SSF52972">
    <property type="entry name" value="ITPase-like"/>
    <property type="match status" value="1"/>
</dbReference>
<proteinExistence type="inferred from homology"/>
<evidence type="ECO:0000313" key="7">
    <source>
        <dbReference type="EnsemblMetazoa" id="ADAC007270-PA"/>
    </source>
</evidence>
<dbReference type="VEuPathDB" id="VectorBase:ADAR2_010776"/>
<dbReference type="PANTHER" id="PTHR23276">
    <property type="entry name" value="PROTEIN PRRC1"/>
    <property type="match status" value="1"/>
</dbReference>